<protein>
    <submittedName>
        <fullName evidence="1">Uncharacterized protein</fullName>
    </submittedName>
</protein>
<sequence length="101" mass="10810">MSCTCISDAVKLVTDQLAEETPGSGPFYMRAEGHNLSLNIETGKAMRRFCVEVTGHYMAPKKAGGMKRVNKTVSVVANYCPLCGKACTADEQEETTSATTA</sequence>
<organism evidence="1 2">
    <name type="scientific">Pseudomonas putida</name>
    <name type="common">Arthrobacter siderocapsulatus</name>
    <dbReference type="NCBI Taxonomy" id="303"/>
    <lineage>
        <taxon>Bacteria</taxon>
        <taxon>Pseudomonadati</taxon>
        <taxon>Pseudomonadota</taxon>
        <taxon>Gammaproteobacteria</taxon>
        <taxon>Pseudomonadales</taxon>
        <taxon>Pseudomonadaceae</taxon>
        <taxon>Pseudomonas</taxon>
    </lineage>
</organism>
<proteinExistence type="predicted"/>
<dbReference type="RefSeq" id="WP_182817391.1">
    <property type="nucleotide sequence ID" value="NZ_AP022227.1"/>
</dbReference>
<gene>
    <name evidence="1" type="ORF">WP8W18C01_11570</name>
</gene>
<name>A0A6S5TNQ9_PSEPU</name>
<reference evidence="1 2" key="1">
    <citation type="submission" date="2019-12" db="EMBL/GenBank/DDBJ databases">
        <title>complete genome sequences of Pseudomonas putida str. WP8-W18-CRE-01 isolated from wastewater treatment plant effluent.</title>
        <authorList>
            <person name="Sekizuka T."/>
            <person name="Itokawa K."/>
            <person name="Yatsu K."/>
            <person name="Inamine Y."/>
            <person name="Kuroda M."/>
        </authorList>
    </citation>
    <scope>NUCLEOTIDE SEQUENCE [LARGE SCALE GENOMIC DNA]</scope>
    <source>
        <strain evidence="1 2">WP8-W18-CRE-01</strain>
    </source>
</reference>
<accession>A0A6S5TNQ9</accession>
<dbReference type="Proteomes" id="UP000515680">
    <property type="component" value="Chromosome"/>
</dbReference>
<dbReference type="EMBL" id="AP022227">
    <property type="protein sequence ID" value="BBT38816.1"/>
    <property type="molecule type" value="Genomic_DNA"/>
</dbReference>
<evidence type="ECO:0000313" key="2">
    <source>
        <dbReference type="Proteomes" id="UP000515680"/>
    </source>
</evidence>
<dbReference type="AlphaFoldDB" id="A0A6S5TNQ9"/>
<evidence type="ECO:0000313" key="1">
    <source>
        <dbReference type="EMBL" id="BBT38816.1"/>
    </source>
</evidence>